<reference evidence="1" key="1">
    <citation type="submission" date="2018-01" db="EMBL/GenBank/DDBJ databases">
        <authorList>
            <person name="Regsiter A."/>
            <person name="William W."/>
        </authorList>
    </citation>
    <scope>NUCLEOTIDE SEQUENCE</scope>
    <source>
        <strain evidence="1">TRIP AH-1</strain>
    </source>
</reference>
<dbReference type="AlphaFoldDB" id="A0A445N3Z4"/>
<proteinExistence type="predicted"/>
<dbReference type="InterPro" id="IPR032621">
    <property type="entry name" value="DUF4881"/>
</dbReference>
<accession>A0A445N3Z4</accession>
<protein>
    <recommendedName>
        <fullName evidence="2">DUF4881 domain-containing protein</fullName>
    </recommendedName>
</protein>
<evidence type="ECO:0008006" key="2">
    <source>
        <dbReference type="Google" id="ProtNLM"/>
    </source>
</evidence>
<dbReference type="Pfam" id="PF16222">
    <property type="entry name" value="DUF4881"/>
    <property type="match status" value="1"/>
</dbReference>
<organism evidence="1">
    <name type="scientific">uncultured Desulfobacterium sp</name>
    <dbReference type="NCBI Taxonomy" id="201089"/>
    <lineage>
        <taxon>Bacteria</taxon>
        <taxon>Pseudomonadati</taxon>
        <taxon>Thermodesulfobacteriota</taxon>
        <taxon>Desulfobacteria</taxon>
        <taxon>Desulfobacterales</taxon>
        <taxon>Desulfobacteriaceae</taxon>
        <taxon>Desulfobacterium</taxon>
        <taxon>environmental samples</taxon>
    </lineage>
</organism>
<sequence length="200" mass="22831">MLKKYSILISLMFVFILIGCGDYGNVDQGRVIAYDKANKTMTIILDKSLDRKKPDYSLLPAVEYKLPDDPNEMGPEPKPGRLMKLDLDKKELLVYNAEQKDLMTIAFTLVEQKNVPASDPLVFDKSANKPKSFPIIDNQKKTITTYLGKLKTLVTFTVPEQYAAMPSDTWTFGDEVRIYYKEQGKSLRLMNVSQTDIFKK</sequence>
<gene>
    <name evidence="1" type="ORF">PITCH_A920046</name>
</gene>
<dbReference type="EMBL" id="OJIN01000239">
    <property type="protein sequence ID" value="SPD76418.1"/>
    <property type="molecule type" value="Genomic_DNA"/>
</dbReference>
<evidence type="ECO:0000313" key="1">
    <source>
        <dbReference type="EMBL" id="SPD76418.1"/>
    </source>
</evidence>
<dbReference type="PROSITE" id="PS51257">
    <property type="entry name" value="PROKAR_LIPOPROTEIN"/>
    <property type="match status" value="1"/>
</dbReference>
<name>A0A445N3Z4_9BACT</name>